<evidence type="ECO:0000313" key="2">
    <source>
        <dbReference type="Proteomes" id="UP000054047"/>
    </source>
</evidence>
<evidence type="ECO:0000313" key="1">
    <source>
        <dbReference type="EMBL" id="KIH62097.1"/>
    </source>
</evidence>
<proteinExistence type="predicted"/>
<gene>
    <name evidence="1" type="ORF">ANCDUO_07624</name>
</gene>
<dbReference type="AlphaFoldDB" id="A0A0C2DI00"/>
<reference evidence="1 2" key="1">
    <citation type="submission" date="2013-12" db="EMBL/GenBank/DDBJ databases">
        <title>Draft genome of the parsitic nematode Ancylostoma duodenale.</title>
        <authorList>
            <person name="Mitreva M."/>
        </authorList>
    </citation>
    <scope>NUCLEOTIDE SEQUENCE [LARGE SCALE GENOMIC DNA]</scope>
    <source>
        <strain evidence="1 2">Zhejiang</strain>
    </source>
</reference>
<keyword evidence="2" id="KW-1185">Reference proteome</keyword>
<name>A0A0C2DI00_9BILA</name>
<dbReference type="EMBL" id="KN729591">
    <property type="protein sequence ID" value="KIH62097.1"/>
    <property type="molecule type" value="Genomic_DNA"/>
</dbReference>
<dbReference type="Proteomes" id="UP000054047">
    <property type="component" value="Unassembled WGS sequence"/>
</dbReference>
<sequence length="224" mass="25238">MKRHHQQLIKDVEKCNEEVTLPQCRQKYKVGDFLINNGDLKLVLENAIVRVVLKSRRREVFNEAHKGVMAGHLKGRILGRPTVHGDEDTAPPGLFFCCPGEHEMRGSAAYSFSCTERKKPSLSSHTVATTCFVVLLVTTAPFFDGSVASAARNGVKTITVAPPRGDAAYQQNRMEINEMIGLARKTVTMMKQNLVSLFPQLRQDENHRTDHQHIHELTRQIPTR</sequence>
<protein>
    <submittedName>
        <fullName evidence="1">Uncharacterized protein</fullName>
    </submittedName>
</protein>
<organism evidence="1 2">
    <name type="scientific">Ancylostoma duodenale</name>
    <dbReference type="NCBI Taxonomy" id="51022"/>
    <lineage>
        <taxon>Eukaryota</taxon>
        <taxon>Metazoa</taxon>
        <taxon>Ecdysozoa</taxon>
        <taxon>Nematoda</taxon>
        <taxon>Chromadorea</taxon>
        <taxon>Rhabditida</taxon>
        <taxon>Rhabditina</taxon>
        <taxon>Rhabditomorpha</taxon>
        <taxon>Strongyloidea</taxon>
        <taxon>Ancylostomatidae</taxon>
        <taxon>Ancylostomatinae</taxon>
        <taxon>Ancylostoma</taxon>
    </lineage>
</organism>
<accession>A0A0C2DI00</accession>